<dbReference type="PANTHER" id="PTHR43431">
    <property type="entry name" value="OXIDOREDUCTASE, SHORT CHAIN DEHYDROGENASE/REDUCTASE FAMILY (AFU_ORTHOLOGUE AFUA_5G14000)"/>
    <property type="match status" value="1"/>
</dbReference>
<accession>A0A0M8MNW5</accession>
<dbReference type="STRING" id="77020.A0A0M8MNW5"/>
<organism evidence="1 2">
    <name type="scientific">Malassezia pachydermatis</name>
    <dbReference type="NCBI Taxonomy" id="77020"/>
    <lineage>
        <taxon>Eukaryota</taxon>
        <taxon>Fungi</taxon>
        <taxon>Dikarya</taxon>
        <taxon>Basidiomycota</taxon>
        <taxon>Ustilaginomycotina</taxon>
        <taxon>Malasseziomycetes</taxon>
        <taxon>Malasseziales</taxon>
        <taxon>Malasseziaceae</taxon>
        <taxon>Malassezia</taxon>
    </lineage>
</organism>
<comment type="caution">
    <text evidence="1">The sequence shown here is derived from an EMBL/GenBank/DDBJ whole genome shotgun (WGS) entry which is preliminary data.</text>
</comment>
<evidence type="ECO:0000313" key="1">
    <source>
        <dbReference type="EMBL" id="KOS13887.1"/>
    </source>
</evidence>
<dbReference type="InterPro" id="IPR036291">
    <property type="entry name" value="NAD(P)-bd_dom_sf"/>
</dbReference>
<dbReference type="EMBL" id="LGAV01000005">
    <property type="protein sequence ID" value="KOS13887.1"/>
    <property type="molecule type" value="Genomic_DNA"/>
</dbReference>
<gene>
    <name evidence="1" type="ORF">Malapachy_1888</name>
</gene>
<proteinExistence type="predicted"/>
<dbReference type="RefSeq" id="XP_017991519.1">
    <property type="nucleotide sequence ID" value="XM_018136384.1"/>
</dbReference>
<evidence type="ECO:0000313" key="2">
    <source>
        <dbReference type="Proteomes" id="UP000037751"/>
    </source>
</evidence>
<dbReference type="InterPro" id="IPR002347">
    <property type="entry name" value="SDR_fam"/>
</dbReference>
<keyword evidence="2" id="KW-1185">Reference proteome</keyword>
<dbReference type="Gene3D" id="3.40.50.720">
    <property type="entry name" value="NAD(P)-binding Rossmann-like Domain"/>
    <property type="match status" value="1"/>
</dbReference>
<dbReference type="Proteomes" id="UP000037751">
    <property type="component" value="Unassembled WGS sequence"/>
</dbReference>
<dbReference type="Pfam" id="PF00106">
    <property type="entry name" value="adh_short"/>
    <property type="match status" value="1"/>
</dbReference>
<dbReference type="SUPFAM" id="SSF51735">
    <property type="entry name" value="NAD(P)-binding Rossmann-fold domains"/>
    <property type="match status" value="1"/>
</dbReference>
<dbReference type="AlphaFoldDB" id="A0A0M8MNW5"/>
<protein>
    <submittedName>
        <fullName evidence="1">Short-chain dehydrogenase reductase sdr</fullName>
    </submittedName>
</protein>
<dbReference type="OrthoDB" id="5399006at2759"/>
<name>A0A0M8MNW5_9BASI</name>
<dbReference type="VEuPathDB" id="FungiDB:Malapachy_1888"/>
<dbReference type="GeneID" id="28728259"/>
<reference evidence="1 2" key="1">
    <citation type="submission" date="2015-07" db="EMBL/GenBank/DDBJ databases">
        <title>Draft Genome Sequence of Malassezia furfur CBS1878 and Malassezia pachydermatis CBS1879.</title>
        <authorList>
            <person name="Triana S."/>
            <person name="Ohm R."/>
            <person name="Gonzalez A."/>
            <person name="DeCock H."/>
            <person name="Restrepo S."/>
            <person name="Celis A."/>
        </authorList>
    </citation>
    <scope>NUCLEOTIDE SEQUENCE [LARGE SCALE GENOMIC DNA]</scope>
    <source>
        <strain evidence="1 2">CBS 1879</strain>
    </source>
</reference>
<dbReference type="PRINTS" id="PR00081">
    <property type="entry name" value="GDHRDH"/>
</dbReference>
<sequence length="222" mass="24764">MDEVNTKFDQIIRTKWEQDGERVPLTSSPLARAFACDVQDIESIKIAFRDIQATWPDKLIGTCLYNASIRKRGPFLDIPVSKLKDSVEANIIAPYVFAQESLRAMNKHRQGGTIIFTGATSSVRGAAGFAPFAASKGGLRNMCQSLAREYGEQNVHIAHVIVDGLIESKTALSYFGLPTTERFQDGLALVPDEMAKSWLFLAQQHPSTWTFEMDLRPAKEHF</sequence>
<dbReference type="PANTHER" id="PTHR43431:SF7">
    <property type="entry name" value="OXIDOREDUCTASE, SHORT CHAIN DEHYDROGENASE_REDUCTASE FAMILY (AFU_ORTHOLOGUE AFUA_5G14000)"/>
    <property type="match status" value="1"/>
</dbReference>